<dbReference type="PROSITE" id="PS51011">
    <property type="entry name" value="ARID"/>
    <property type="match status" value="1"/>
</dbReference>
<dbReference type="GO" id="GO:0006357">
    <property type="term" value="P:regulation of transcription by RNA polymerase II"/>
    <property type="evidence" value="ECO:0007669"/>
    <property type="project" value="InterPro"/>
</dbReference>
<evidence type="ECO:0000259" key="12">
    <source>
        <dbReference type="PROSITE" id="PS51486"/>
    </source>
</evidence>
<evidence type="ECO:0000256" key="1">
    <source>
        <dbReference type="ARBA" id="ARBA00022481"/>
    </source>
</evidence>
<dbReference type="PROSITE" id="PS51486">
    <property type="entry name" value="REKLES"/>
    <property type="match status" value="1"/>
</dbReference>
<dbReference type="Gene3D" id="1.10.150.60">
    <property type="entry name" value="ARID DNA-binding domain"/>
    <property type="match status" value="1"/>
</dbReference>
<evidence type="ECO:0000256" key="7">
    <source>
        <dbReference type="ARBA" id="ARBA00023242"/>
    </source>
</evidence>
<keyword evidence="2" id="KW-0597">Phosphoprotein</keyword>
<evidence type="ECO:0000256" key="6">
    <source>
        <dbReference type="ARBA" id="ARBA00023163"/>
    </source>
</evidence>
<keyword evidence="7 9" id="KW-0539">Nucleus</keyword>
<dbReference type="CDD" id="cd16879">
    <property type="entry name" value="ARID_ARID3B"/>
    <property type="match status" value="1"/>
</dbReference>
<dbReference type="PANTHER" id="PTHR15348:SF3">
    <property type="entry name" value="AT-RICH INTERACTIVE DOMAIN-CONTAINING PROTEIN 3B"/>
    <property type="match status" value="1"/>
</dbReference>
<evidence type="ECO:0000256" key="5">
    <source>
        <dbReference type="ARBA" id="ARBA00023125"/>
    </source>
</evidence>
<feature type="region of interest" description="Disordered" evidence="10">
    <location>
        <begin position="501"/>
        <end position="535"/>
    </location>
</feature>
<feature type="region of interest" description="Disordered" evidence="10">
    <location>
        <begin position="220"/>
        <end position="255"/>
    </location>
</feature>
<feature type="compositionally biased region" description="Basic and acidic residues" evidence="10">
    <location>
        <begin position="78"/>
        <end position="89"/>
    </location>
</feature>
<feature type="compositionally biased region" description="Pro residues" evidence="10">
    <location>
        <begin position="1"/>
        <end position="15"/>
    </location>
</feature>
<feature type="region of interest" description="Disordered" evidence="10">
    <location>
        <begin position="688"/>
        <end position="714"/>
    </location>
</feature>
<dbReference type="GO" id="GO:0003677">
    <property type="term" value="F:DNA binding"/>
    <property type="evidence" value="ECO:0007669"/>
    <property type="project" value="UniProtKB-UniRule"/>
</dbReference>
<dbReference type="FunFam" id="1.10.150.60:FF:000008">
    <property type="entry name" value="Putative AT-rich interactive domain-containing protein 3B"/>
    <property type="match status" value="1"/>
</dbReference>
<dbReference type="PANTHER" id="PTHR15348">
    <property type="entry name" value="AT-RICH INTERACTIVE DOMAIN-CONTAINING PROTEIN ARID DOMAIN- CONTAINING PROTEIN DEAD RINGER PROTEIN B-CELL REGULATOR OF IGH TRANSCRIPTION BRIGHT"/>
    <property type="match status" value="1"/>
</dbReference>
<accession>A0A8J6DNA2</accession>
<feature type="compositionally biased region" description="Acidic residues" evidence="10">
    <location>
        <begin position="226"/>
        <end position="245"/>
    </location>
</feature>
<feature type="compositionally biased region" description="Polar residues" evidence="10">
    <location>
        <begin position="300"/>
        <end position="312"/>
    </location>
</feature>
<proteinExistence type="predicted"/>
<dbReference type="GO" id="GO:0005634">
    <property type="term" value="C:nucleus"/>
    <property type="evidence" value="ECO:0007669"/>
    <property type="project" value="UniProtKB-SubCell"/>
</dbReference>
<feature type="region of interest" description="Disordered" evidence="10">
    <location>
        <begin position="1"/>
        <end position="104"/>
    </location>
</feature>
<protein>
    <recommendedName>
        <fullName evidence="9">AT-rich interactive domain-containing protein 3</fullName>
        <shortName evidence="9">ARID domain-containing protein</shortName>
    </recommendedName>
</protein>
<name>A0A8J6DNA2_GALPY</name>
<evidence type="ECO:0000256" key="3">
    <source>
        <dbReference type="ARBA" id="ARBA00022990"/>
    </source>
</evidence>
<feature type="region of interest" description="Disordered" evidence="10">
    <location>
        <begin position="734"/>
        <end position="768"/>
    </location>
</feature>
<dbReference type="Pfam" id="PF01388">
    <property type="entry name" value="ARID"/>
    <property type="match status" value="1"/>
</dbReference>
<feature type="compositionally biased region" description="Basic and acidic residues" evidence="10">
    <location>
        <begin position="288"/>
        <end position="298"/>
    </location>
</feature>
<feature type="compositionally biased region" description="Low complexity" evidence="10">
    <location>
        <begin position="16"/>
        <end position="33"/>
    </location>
</feature>
<keyword evidence="14" id="KW-1185">Reference proteome</keyword>
<keyword evidence="5 9" id="KW-0238">DNA-binding</keyword>
<evidence type="ECO:0000313" key="13">
    <source>
        <dbReference type="EMBL" id="KAG8514524.1"/>
    </source>
</evidence>
<keyword evidence="3" id="KW-0007">Acetylation</keyword>
<sequence length="822" mass="88070">PTYPLAPPRPRPGPAARPRGAASGVGPAPAVAPGCGGVRVSAAAPGPERQSLPPPGDTERPTQVCRAETRARPGLRQVEGHHGVRREAGVEGQPDGARRGALGPQRESLDPVCLLGCAQVQSHANWWVKLEAVMEPLQPQKQQQQQQPPTQQPPHLAPLQMDAREKQGQQMREAQFLYTQKLVTQQTLLSATPGRPSGSPALGPLARVPPATAVARVFERSNVNSEPEEEEGGLEDEEGDDDVEEVSEKEGQAASKYFHMQKVVRQDPRAAPISGLLPAPGLPPHGQQAKEDHTKDASKASPSVSSGGQPSWNLDERLKQNGGLAWSDDADGGRGREISRDFAKLYELDSDPERKEFLDDLFVFMQKRGTPINRIPIMAKQILDLYMLYKLVTEKGGLVEIINKKIWREITKGLNLPTSITSAAFTLRTQYMKYLYAYECEKKALSSPAELQAAIDGNRREGRRPSYSSSLFSYSPAVASAASGASALLSPPKIRFPILGMGSSSGPSASSPRISPATTLRKGLQDPGGRREGAEFPVSQTWREGRSWVGAASLPLPGDGVPVTPVPVPNRLAVPVTLAGQQAGTRTATLEQLRERLESGEPPEKKASRLSEEEQRLVQQALQRNFLSMARQLPMKIRINGRAEDRTEASAAALNLTTSSIGSINMSVDIDGTTYTARAQCRVEPRAQLESFPGSSRQCRSSASVFPSAHTGAPSSPGVLFAQKPVVHLIAGSAPQSVGSSTSSSSSSHCSPSPTSSRGTPRPSSPLPALLSRVEEVGAQNLPHLTEPTSNTVWPDVENLDVSVYPPGSIQVLLYSGGGEKL</sequence>
<keyword evidence="4 9" id="KW-0805">Transcription regulation</keyword>
<dbReference type="OrthoDB" id="10044343at2759"/>
<dbReference type="SMART" id="SM01014">
    <property type="entry name" value="ARID"/>
    <property type="match status" value="1"/>
</dbReference>
<evidence type="ECO:0000313" key="14">
    <source>
        <dbReference type="Proteomes" id="UP000700334"/>
    </source>
</evidence>
<evidence type="ECO:0000256" key="4">
    <source>
        <dbReference type="ARBA" id="ARBA00023015"/>
    </source>
</evidence>
<feature type="domain" description="ARID" evidence="11">
    <location>
        <begin position="351"/>
        <end position="443"/>
    </location>
</feature>
<organism evidence="13 14">
    <name type="scientific">Galemys pyrenaicus</name>
    <name type="common">Iberian desman</name>
    <name type="synonym">Pyrenean desman</name>
    <dbReference type="NCBI Taxonomy" id="202257"/>
    <lineage>
        <taxon>Eukaryota</taxon>
        <taxon>Metazoa</taxon>
        <taxon>Chordata</taxon>
        <taxon>Craniata</taxon>
        <taxon>Vertebrata</taxon>
        <taxon>Euteleostomi</taxon>
        <taxon>Mammalia</taxon>
        <taxon>Eutheria</taxon>
        <taxon>Laurasiatheria</taxon>
        <taxon>Eulipotyphla</taxon>
        <taxon>Talpidae</taxon>
        <taxon>Galemys</taxon>
    </lineage>
</organism>
<comment type="subcellular location">
    <subcellularLocation>
        <location evidence="9">Nucleus</location>
    </subcellularLocation>
</comment>
<feature type="compositionally biased region" description="Polar residues" evidence="10">
    <location>
        <begin position="693"/>
        <end position="705"/>
    </location>
</feature>
<keyword evidence="1" id="KW-0488">Methylation</keyword>
<dbReference type="InterPro" id="IPR023334">
    <property type="entry name" value="REKLES_domain"/>
</dbReference>
<evidence type="ECO:0000256" key="10">
    <source>
        <dbReference type="SAM" id="MobiDB-lite"/>
    </source>
</evidence>
<dbReference type="InterPro" id="IPR001606">
    <property type="entry name" value="ARID_dom"/>
</dbReference>
<dbReference type="Proteomes" id="UP000700334">
    <property type="component" value="Unassembled WGS sequence"/>
</dbReference>
<evidence type="ECO:0000256" key="2">
    <source>
        <dbReference type="ARBA" id="ARBA00022553"/>
    </source>
</evidence>
<feature type="domain" description="REKLES" evidence="12">
    <location>
        <begin position="588"/>
        <end position="686"/>
    </location>
</feature>
<gene>
    <name evidence="13" type="ORF">J0S82_006263</name>
</gene>
<dbReference type="SMART" id="SM00501">
    <property type="entry name" value="BRIGHT"/>
    <property type="match status" value="1"/>
</dbReference>
<comment type="subunit">
    <text evidence="8">Heterodimer with ARID3A. Interacts with unphosphorylated RB1.</text>
</comment>
<reference evidence="13" key="1">
    <citation type="journal article" date="2021" name="Evol. Appl.">
        <title>The genome of the Pyrenean desman and the effects of bottlenecks and inbreeding on the genomic landscape of an endangered species.</title>
        <authorList>
            <person name="Escoda L."/>
            <person name="Castresana J."/>
        </authorList>
    </citation>
    <scope>NUCLEOTIDE SEQUENCE</scope>
    <source>
        <strain evidence="13">IBE-C5619</strain>
    </source>
</reference>
<evidence type="ECO:0000256" key="9">
    <source>
        <dbReference type="RuleBase" id="RU369100"/>
    </source>
</evidence>
<dbReference type="InterPro" id="IPR036431">
    <property type="entry name" value="ARID_dom_sf"/>
</dbReference>
<feature type="non-terminal residue" evidence="13">
    <location>
        <position position="822"/>
    </location>
</feature>
<feature type="region of interest" description="Disordered" evidence="10">
    <location>
        <begin position="271"/>
        <end position="315"/>
    </location>
</feature>
<comment type="caution">
    <text evidence="13">The sequence shown here is derived from an EMBL/GenBank/DDBJ whole genome shotgun (WGS) entry which is preliminary data.</text>
</comment>
<evidence type="ECO:0000259" key="11">
    <source>
        <dbReference type="PROSITE" id="PS51011"/>
    </source>
</evidence>
<evidence type="ECO:0000256" key="8">
    <source>
        <dbReference type="ARBA" id="ARBA00062449"/>
    </source>
</evidence>
<comment type="function">
    <text evidence="9">Transcription factor.</text>
</comment>
<dbReference type="AlphaFoldDB" id="A0A8J6DNA2"/>
<keyword evidence="6" id="KW-0804">Transcription</keyword>
<dbReference type="InterPro" id="IPR045147">
    <property type="entry name" value="ARI3A/B/C"/>
</dbReference>
<dbReference type="EMBL" id="JAGFMF010011739">
    <property type="protein sequence ID" value="KAG8514524.1"/>
    <property type="molecule type" value="Genomic_DNA"/>
</dbReference>
<feature type="compositionally biased region" description="Low complexity" evidence="10">
    <location>
        <begin position="501"/>
        <end position="516"/>
    </location>
</feature>
<dbReference type="SUPFAM" id="SSF46774">
    <property type="entry name" value="ARID-like"/>
    <property type="match status" value="1"/>
</dbReference>